<feature type="compositionally biased region" description="Polar residues" evidence="1">
    <location>
        <begin position="266"/>
        <end position="277"/>
    </location>
</feature>
<dbReference type="EMBL" id="CP040330">
    <property type="protein sequence ID" value="QCS42336.1"/>
    <property type="molecule type" value="Genomic_DNA"/>
</dbReference>
<evidence type="ECO:0000256" key="1">
    <source>
        <dbReference type="SAM" id="MobiDB-lite"/>
    </source>
</evidence>
<feature type="compositionally biased region" description="Basic and acidic residues" evidence="1">
    <location>
        <begin position="114"/>
        <end position="126"/>
    </location>
</feature>
<organism evidence="2 3">
    <name type="scientific">Natrinema versiforme</name>
    <dbReference type="NCBI Taxonomy" id="88724"/>
    <lineage>
        <taxon>Archaea</taxon>
        <taxon>Methanobacteriati</taxon>
        <taxon>Methanobacteriota</taxon>
        <taxon>Stenosarchaea group</taxon>
        <taxon>Halobacteria</taxon>
        <taxon>Halobacteriales</taxon>
        <taxon>Natrialbaceae</taxon>
        <taxon>Natrinema</taxon>
    </lineage>
</organism>
<name>A0A4V1FZM2_9EURY</name>
<evidence type="ECO:0008006" key="4">
    <source>
        <dbReference type="Google" id="ProtNLM"/>
    </source>
</evidence>
<reference evidence="3" key="1">
    <citation type="submission" date="2019-05" db="EMBL/GenBank/DDBJ databases">
        <title>Genome sequence and methylation pattern of the halophilic Archaeon Natrinema versiforme BOL5-4.</title>
        <authorList>
            <person name="DasSarma P."/>
            <person name="Anton B.P."/>
            <person name="DasSarma S.L."/>
            <person name="Martinez F.L."/>
            <person name="Guzman D."/>
            <person name="Roberts R.J."/>
            <person name="DasSarma S."/>
        </authorList>
    </citation>
    <scope>NUCLEOTIDE SEQUENCE [LARGE SCALE GENOMIC DNA]</scope>
    <source>
        <strain evidence="3">BOL5-4</strain>
    </source>
</reference>
<evidence type="ECO:0000313" key="3">
    <source>
        <dbReference type="Proteomes" id="UP000302218"/>
    </source>
</evidence>
<feature type="compositionally biased region" description="Acidic residues" evidence="1">
    <location>
        <begin position="351"/>
        <end position="360"/>
    </location>
</feature>
<evidence type="ECO:0000313" key="2">
    <source>
        <dbReference type="EMBL" id="QCS42336.1"/>
    </source>
</evidence>
<feature type="compositionally biased region" description="Basic and acidic residues" evidence="1">
    <location>
        <begin position="188"/>
        <end position="197"/>
    </location>
</feature>
<protein>
    <recommendedName>
        <fullName evidence="4">Helix-hairpin-helix domain-containing protein</fullName>
    </recommendedName>
</protein>
<dbReference type="Proteomes" id="UP000302218">
    <property type="component" value="Chromosome"/>
</dbReference>
<dbReference type="InterPro" id="IPR010995">
    <property type="entry name" value="DNA_repair_Rad51/TF_NusA_a-hlx"/>
</dbReference>
<feature type="compositionally biased region" description="Acidic residues" evidence="1">
    <location>
        <begin position="249"/>
        <end position="261"/>
    </location>
</feature>
<dbReference type="KEGG" id="nvr:FEJ81_08170"/>
<accession>A0A4V1FZM2</accession>
<feature type="compositionally biased region" description="Acidic residues" evidence="1">
    <location>
        <begin position="314"/>
        <end position="325"/>
    </location>
</feature>
<dbReference type="Pfam" id="PF14520">
    <property type="entry name" value="HHH_5"/>
    <property type="match status" value="1"/>
</dbReference>
<dbReference type="RefSeq" id="WP_138244826.1">
    <property type="nucleotide sequence ID" value="NZ_CP040330.1"/>
</dbReference>
<feature type="compositionally biased region" description="Acidic residues" evidence="1">
    <location>
        <begin position="370"/>
        <end position="388"/>
    </location>
</feature>
<feature type="compositionally biased region" description="Acidic residues" evidence="1">
    <location>
        <begin position="440"/>
        <end position="455"/>
    </location>
</feature>
<dbReference type="SUPFAM" id="SSF47794">
    <property type="entry name" value="Rad51 N-terminal domain-like"/>
    <property type="match status" value="1"/>
</dbReference>
<feature type="compositionally biased region" description="Basic and acidic residues" evidence="1">
    <location>
        <begin position="483"/>
        <end position="512"/>
    </location>
</feature>
<proteinExistence type="predicted"/>
<feature type="region of interest" description="Disordered" evidence="1">
    <location>
        <begin position="72"/>
        <end position="540"/>
    </location>
</feature>
<dbReference type="GO" id="GO:0000166">
    <property type="term" value="F:nucleotide binding"/>
    <property type="evidence" value="ECO:0007669"/>
    <property type="project" value="InterPro"/>
</dbReference>
<sequence>MCARLSESSVGKTVESANGEVIGTVAAVEGDTAVVEPNPGVMDSIKAALGWERAHEDTVMVHEDAIETTADDVIRLESDPEAPNAQTGTDEPAHSPETDDPTLETEGGSADSDGLERDVATDREQTGDEGITEVERAGPASNTERTEPTDQTTETGGADEPADIDETHPAADTAETGTEPDESAADTDPLRTEERGTFEAPSAADEAVDTDARDGLEETAAIDETATIDGADSAETADTAGPTGVEGTDQADESVDEDDFGEPSWNDETPATGTTADSTEDTPDQGDRGEQGVPDEAASTVDMADERGVTDGETPTESEPDDGAVSDDRSDSETDLADAVTGGVDGGSLEDVSDGLDDADERNPTADVNLADELDTGIDIESVDEPGDTDTVAADAETGDDTSNVVDRLDRSPDLESVVESDEPDERERDAGSRAAAETDLADELETGPDLESVAEADRDPGADIGPDAIEGEPTDTGGGVEAVDRRIVTDEADGIDHRPAETAGDRDRTALEDLETESETAPAEASSTDDDRSRPSGPFSAAVALQRAALKPGTQAIEHGLEFQRELARSALSGQVALQRQQLALLETAASAPFEIAAAMSESDEREVGGRLELVDGVDAMYRKRLVDAGITSLDDLARADVETVAEAAAVTEKRAAGWIEQADG</sequence>
<dbReference type="AlphaFoldDB" id="A0A4V1FZM2"/>
<dbReference type="OrthoDB" id="229248at2157"/>
<gene>
    <name evidence="2" type="ORF">FEJ81_08170</name>
</gene>
<dbReference type="GeneID" id="40265241"/>
<dbReference type="Gene3D" id="1.10.150.20">
    <property type="entry name" value="5' to 3' exonuclease, C-terminal subdomain"/>
    <property type="match status" value="1"/>
</dbReference>